<evidence type="ECO:0000313" key="2">
    <source>
        <dbReference type="EMBL" id="CAF3753887.1"/>
    </source>
</evidence>
<gene>
    <name evidence="1" type="ORF">GPM918_LOCUS12765</name>
    <name evidence="2" type="ORF">SRO942_LOCUS12765</name>
</gene>
<dbReference type="EMBL" id="CAJOBC010002834">
    <property type="protein sequence ID" value="CAF3753887.1"/>
    <property type="molecule type" value="Genomic_DNA"/>
</dbReference>
<dbReference type="SUPFAM" id="SSF52047">
    <property type="entry name" value="RNI-like"/>
    <property type="match status" value="1"/>
</dbReference>
<evidence type="ECO:0000313" key="3">
    <source>
        <dbReference type="Proteomes" id="UP000663829"/>
    </source>
</evidence>
<proteinExistence type="predicted"/>
<evidence type="ECO:0008006" key="4">
    <source>
        <dbReference type="Google" id="ProtNLM"/>
    </source>
</evidence>
<organism evidence="1 3">
    <name type="scientific">Didymodactylos carnosus</name>
    <dbReference type="NCBI Taxonomy" id="1234261"/>
    <lineage>
        <taxon>Eukaryota</taxon>
        <taxon>Metazoa</taxon>
        <taxon>Spiralia</taxon>
        <taxon>Gnathifera</taxon>
        <taxon>Rotifera</taxon>
        <taxon>Eurotatoria</taxon>
        <taxon>Bdelloidea</taxon>
        <taxon>Philodinida</taxon>
        <taxon>Philodinidae</taxon>
        <taxon>Didymodactylos</taxon>
    </lineage>
</organism>
<evidence type="ECO:0000313" key="1">
    <source>
        <dbReference type="EMBL" id="CAF0981340.1"/>
    </source>
</evidence>
<reference evidence="1" key="1">
    <citation type="submission" date="2021-02" db="EMBL/GenBank/DDBJ databases">
        <authorList>
            <person name="Nowell W R."/>
        </authorList>
    </citation>
    <scope>NUCLEOTIDE SEQUENCE</scope>
</reference>
<dbReference type="Proteomes" id="UP000663829">
    <property type="component" value="Unassembled WGS sequence"/>
</dbReference>
<sequence>MKNLCQHDALLAMGDKVQSLVVGSHHRRGQLDQFPVNILSALFPNLKSLCLSHAKTIESIKIDFRHLKQLHIQLDDTSSNDFPRRLFKMVLSDQCNIEIFGYESQYFDRKWLPETTVSLAMRRLTFKTYDFSHLSSITKHTPNLEYLNGIATDFYFDDLSPINLPHLTDLALADEMRPKQYGRYQIYRADFDLITAFIEQFAATLTNLSLNIPHSNQDEQISIEKLTCRLKKLKYFDYYIKTSHSSYIYSMPFAFKTYCGTQSNVGDSSMWTNVEQVSMDWFIIGKPEFGCLKNVKRLILTEHYLAEMKDDVHARIEDVQINSCCELSVIEEYLWNMFPRLQMVEVNCSHRSYDNHTIIARTLLSMLNKLVSLTFAYVPSGSCDMVCPLPTIEAVVTSVSKLDKERQITKQFQMVVNEKEDYLQWWK</sequence>
<comment type="caution">
    <text evidence="1">The sequence shown here is derived from an EMBL/GenBank/DDBJ whole genome shotgun (WGS) entry which is preliminary data.</text>
</comment>
<dbReference type="Proteomes" id="UP000681722">
    <property type="component" value="Unassembled WGS sequence"/>
</dbReference>
<accession>A0A814FG40</accession>
<dbReference type="AlphaFoldDB" id="A0A814FG40"/>
<protein>
    <recommendedName>
        <fullName evidence="4">F-box protein</fullName>
    </recommendedName>
</protein>
<dbReference type="EMBL" id="CAJNOQ010002834">
    <property type="protein sequence ID" value="CAF0981340.1"/>
    <property type="molecule type" value="Genomic_DNA"/>
</dbReference>
<keyword evidence="3" id="KW-1185">Reference proteome</keyword>
<name>A0A814FG40_9BILA</name>